<comment type="catalytic activity">
    <reaction evidence="7 8">
        <text>guanosine(966) in 16S rRNA + S-adenosyl-L-methionine = N(2)-methylguanosine(966) in 16S rRNA + S-adenosyl-L-homocysteine + H(+)</text>
        <dbReference type="Rhea" id="RHEA:23548"/>
        <dbReference type="Rhea" id="RHEA-COMP:10211"/>
        <dbReference type="Rhea" id="RHEA-COMP:10212"/>
        <dbReference type="ChEBI" id="CHEBI:15378"/>
        <dbReference type="ChEBI" id="CHEBI:57856"/>
        <dbReference type="ChEBI" id="CHEBI:59789"/>
        <dbReference type="ChEBI" id="CHEBI:74269"/>
        <dbReference type="ChEBI" id="CHEBI:74481"/>
        <dbReference type="EC" id="2.1.1.171"/>
    </reaction>
</comment>
<dbReference type="NCBIfam" id="TIGR00095">
    <property type="entry name" value="16S rRNA (guanine(966)-N(2))-methyltransferase RsmD"/>
    <property type="match status" value="1"/>
</dbReference>
<evidence type="ECO:0000256" key="3">
    <source>
        <dbReference type="ARBA" id="ARBA00012141"/>
    </source>
</evidence>
<evidence type="ECO:0000313" key="10">
    <source>
        <dbReference type="Proteomes" id="UP001156682"/>
    </source>
</evidence>
<dbReference type="EC" id="2.1.1.171" evidence="3 8"/>
<dbReference type="PIRSF" id="PIRSF004553">
    <property type="entry name" value="CHP00095"/>
    <property type="match status" value="1"/>
</dbReference>
<reference evidence="10" key="1">
    <citation type="journal article" date="2019" name="Int. J. Syst. Evol. Microbiol.">
        <title>The Global Catalogue of Microorganisms (GCM) 10K type strain sequencing project: providing services to taxonomists for standard genome sequencing and annotation.</title>
        <authorList>
            <consortium name="The Broad Institute Genomics Platform"/>
            <consortium name="The Broad Institute Genome Sequencing Center for Infectious Disease"/>
            <person name="Wu L."/>
            <person name="Ma J."/>
        </authorList>
    </citation>
    <scope>NUCLEOTIDE SEQUENCE [LARGE SCALE GENOMIC DNA]</scope>
    <source>
        <strain evidence="10">NBRC 100033</strain>
    </source>
</reference>
<dbReference type="Pfam" id="PF03602">
    <property type="entry name" value="Cons_hypoth95"/>
    <property type="match status" value="1"/>
</dbReference>
<evidence type="ECO:0000256" key="7">
    <source>
        <dbReference type="ARBA" id="ARBA00048326"/>
    </source>
</evidence>
<keyword evidence="8" id="KW-0698">rRNA processing</keyword>
<keyword evidence="8" id="KW-0949">S-adenosyl-L-methionine</keyword>
<evidence type="ECO:0000256" key="5">
    <source>
        <dbReference type="ARBA" id="ARBA00022603"/>
    </source>
</evidence>
<evidence type="ECO:0000256" key="8">
    <source>
        <dbReference type="PIRNR" id="PIRNR004553"/>
    </source>
</evidence>
<keyword evidence="5 8" id="KW-0489">Methyltransferase</keyword>
<accession>A0ABQ5ZYC8</accession>
<dbReference type="EMBL" id="BSOR01000079">
    <property type="protein sequence ID" value="GLR65200.1"/>
    <property type="molecule type" value="Genomic_DNA"/>
</dbReference>
<proteinExistence type="inferred from homology"/>
<dbReference type="PANTHER" id="PTHR43542:SF1">
    <property type="entry name" value="METHYLTRANSFERASE"/>
    <property type="match status" value="1"/>
</dbReference>
<dbReference type="PROSITE" id="PS00092">
    <property type="entry name" value="N6_MTASE"/>
    <property type="match status" value="1"/>
</dbReference>
<sequence>MRKPHKKIKQAALGQVRVIGGEWRGRKLPVVEAEGLRPTPDRVRETLFNWLQFSIPGKTCLDAFAGSGALAVEALSRGAKQVTAIERDIKVTKQLGGLLLPLAGERLTLVNADALNWLEQQPAQPFEIIFLDPPYGLPLLEPVCHLLEAKGWLAEGALIYVEQAKHQAGLIHLPANWRLQKDKQVSDVHFSLYTR</sequence>
<dbReference type="GO" id="GO:0032259">
    <property type="term" value="P:methylation"/>
    <property type="evidence" value="ECO:0007669"/>
    <property type="project" value="UniProtKB-KW"/>
</dbReference>
<keyword evidence="6 8" id="KW-0808">Transferase</keyword>
<comment type="function">
    <text evidence="1 8">Specifically methylates the guanine in position 966 of 16S rRNA in the assembled 30S particle.</text>
</comment>
<protein>
    <recommendedName>
        <fullName evidence="4 8">Ribosomal RNA small subunit methyltransferase D</fullName>
        <ecNumber evidence="3 8">2.1.1.171</ecNumber>
    </recommendedName>
</protein>
<evidence type="ECO:0000256" key="2">
    <source>
        <dbReference type="ARBA" id="ARBA00005269"/>
    </source>
</evidence>
<dbReference type="InterPro" id="IPR004398">
    <property type="entry name" value="RNA_MeTrfase_RsmD"/>
</dbReference>
<comment type="caution">
    <text evidence="9">The sequence shown here is derived from an EMBL/GenBank/DDBJ whole genome shotgun (WGS) entry which is preliminary data.</text>
</comment>
<dbReference type="InterPro" id="IPR002052">
    <property type="entry name" value="DNA_methylase_N6_adenine_CS"/>
</dbReference>
<organism evidence="9 10">
    <name type="scientific">Marinospirillum insulare</name>
    <dbReference type="NCBI Taxonomy" id="217169"/>
    <lineage>
        <taxon>Bacteria</taxon>
        <taxon>Pseudomonadati</taxon>
        <taxon>Pseudomonadota</taxon>
        <taxon>Gammaproteobacteria</taxon>
        <taxon>Oceanospirillales</taxon>
        <taxon>Oceanospirillaceae</taxon>
        <taxon>Marinospirillum</taxon>
    </lineage>
</organism>
<evidence type="ECO:0000256" key="6">
    <source>
        <dbReference type="ARBA" id="ARBA00022679"/>
    </source>
</evidence>
<dbReference type="Gene3D" id="3.40.50.150">
    <property type="entry name" value="Vaccinia Virus protein VP39"/>
    <property type="match status" value="1"/>
</dbReference>
<evidence type="ECO:0000313" key="9">
    <source>
        <dbReference type="EMBL" id="GLR65200.1"/>
    </source>
</evidence>
<dbReference type="CDD" id="cd02440">
    <property type="entry name" value="AdoMet_MTases"/>
    <property type="match status" value="1"/>
</dbReference>
<name>A0ABQ5ZYC8_9GAMM</name>
<dbReference type="SUPFAM" id="SSF53335">
    <property type="entry name" value="S-adenosyl-L-methionine-dependent methyltransferases"/>
    <property type="match status" value="1"/>
</dbReference>
<gene>
    <name evidence="9" type="ORF">GCM10007878_26390</name>
</gene>
<dbReference type="GO" id="GO:0008168">
    <property type="term" value="F:methyltransferase activity"/>
    <property type="evidence" value="ECO:0007669"/>
    <property type="project" value="UniProtKB-KW"/>
</dbReference>
<comment type="similarity">
    <text evidence="2 8">Belongs to the methyltransferase superfamily. RsmD family.</text>
</comment>
<keyword evidence="10" id="KW-1185">Reference proteome</keyword>
<dbReference type="Proteomes" id="UP001156682">
    <property type="component" value="Unassembled WGS sequence"/>
</dbReference>
<evidence type="ECO:0000256" key="4">
    <source>
        <dbReference type="ARBA" id="ARBA00013682"/>
    </source>
</evidence>
<dbReference type="RefSeq" id="WP_027850888.1">
    <property type="nucleotide sequence ID" value="NZ_BSOR01000079.1"/>
</dbReference>
<evidence type="ECO:0000256" key="1">
    <source>
        <dbReference type="ARBA" id="ARBA00002649"/>
    </source>
</evidence>
<dbReference type="PANTHER" id="PTHR43542">
    <property type="entry name" value="METHYLTRANSFERASE"/>
    <property type="match status" value="1"/>
</dbReference>
<dbReference type="InterPro" id="IPR029063">
    <property type="entry name" value="SAM-dependent_MTases_sf"/>
</dbReference>